<dbReference type="PROSITE" id="PS01125">
    <property type="entry name" value="ROK"/>
    <property type="match status" value="1"/>
</dbReference>
<keyword evidence="3" id="KW-0418">Kinase</keyword>
<feature type="domain" description="HTH marR-type" evidence="2">
    <location>
        <begin position="18"/>
        <end position="70"/>
    </location>
</feature>
<dbReference type="PANTHER" id="PTHR18964:SF149">
    <property type="entry name" value="BIFUNCTIONAL UDP-N-ACETYLGLUCOSAMINE 2-EPIMERASE_N-ACETYLMANNOSAMINE KINASE"/>
    <property type="match status" value="1"/>
</dbReference>
<comment type="caution">
    <text evidence="3">The sequence shown here is derived from an EMBL/GenBank/DDBJ whole genome shotgun (WGS) entry which is preliminary data.</text>
</comment>
<evidence type="ECO:0000313" key="4">
    <source>
        <dbReference type="Proteomes" id="UP000531216"/>
    </source>
</evidence>
<dbReference type="InterPro" id="IPR000600">
    <property type="entry name" value="ROK"/>
</dbReference>
<comment type="similarity">
    <text evidence="1">Belongs to the ROK (NagC/XylR) family.</text>
</comment>
<name>A0A7W6FUW2_9HYPH</name>
<dbReference type="InterPro" id="IPR049874">
    <property type="entry name" value="ROK_cs"/>
</dbReference>
<dbReference type="GO" id="GO:0003700">
    <property type="term" value="F:DNA-binding transcription factor activity"/>
    <property type="evidence" value="ECO:0007669"/>
    <property type="project" value="InterPro"/>
</dbReference>
<dbReference type="Gene3D" id="1.10.10.10">
    <property type="entry name" value="Winged helix-like DNA-binding domain superfamily/Winged helix DNA-binding domain"/>
    <property type="match status" value="1"/>
</dbReference>
<dbReference type="SUPFAM" id="SSF46785">
    <property type="entry name" value="Winged helix' DNA-binding domain"/>
    <property type="match status" value="1"/>
</dbReference>
<gene>
    <name evidence="3" type="ORF">GGR05_002330</name>
</gene>
<dbReference type="Gene3D" id="3.30.420.40">
    <property type="match status" value="2"/>
</dbReference>
<dbReference type="AlphaFoldDB" id="A0A7W6FUW2"/>
<accession>A0A7W6FUW2</accession>
<dbReference type="Pfam" id="PF00480">
    <property type="entry name" value="ROK"/>
    <property type="match status" value="1"/>
</dbReference>
<keyword evidence="3" id="KW-0808">Transferase</keyword>
<evidence type="ECO:0000256" key="1">
    <source>
        <dbReference type="ARBA" id="ARBA00006479"/>
    </source>
</evidence>
<dbReference type="Proteomes" id="UP000531216">
    <property type="component" value="Unassembled WGS sequence"/>
</dbReference>
<dbReference type="SUPFAM" id="SSF53067">
    <property type="entry name" value="Actin-like ATPase domain"/>
    <property type="match status" value="1"/>
</dbReference>
<dbReference type="InterPro" id="IPR043129">
    <property type="entry name" value="ATPase_NBD"/>
</dbReference>
<proteinExistence type="inferred from homology"/>
<keyword evidence="4" id="KW-1185">Reference proteome</keyword>
<dbReference type="InterPro" id="IPR036390">
    <property type="entry name" value="WH_DNA-bd_sf"/>
</dbReference>
<reference evidence="3 4" key="1">
    <citation type="submission" date="2020-08" db="EMBL/GenBank/DDBJ databases">
        <title>Genomic Encyclopedia of Type Strains, Phase IV (KMG-IV): sequencing the most valuable type-strain genomes for metagenomic binning, comparative biology and taxonomic classification.</title>
        <authorList>
            <person name="Goeker M."/>
        </authorList>
    </citation>
    <scope>NUCLEOTIDE SEQUENCE [LARGE SCALE GENOMIC DNA]</scope>
    <source>
        <strain evidence="3 4">DSM 25024</strain>
    </source>
</reference>
<dbReference type="Pfam" id="PF12802">
    <property type="entry name" value="MarR_2"/>
    <property type="match status" value="1"/>
</dbReference>
<evidence type="ECO:0000259" key="2">
    <source>
        <dbReference type="Pfam" id="PF12802"/>
    </source>
</evidence>
<protein>
    <submittedName>
        <fullName evidence="3">Putative NBD/HSP70 family sugar kinase</fullName>
    </submittedName>
</protein>
<dbReference type="InterPro" id="IPR000835">
    <property type="entry name" value="HTH_MarR-typ"/>
</dbReference>
<dbReference type="PANTHER" id="PTHR18964">
    <property type="entry name" value="ROK (REPRESSOR, ORF, KINASE) FAMILY"/>
    <property type="match status" value="1"/>
</dbReference>
<organism evidence="3 4">
    <name type="scientific">Aureimonas phyllosphaerae</name>
    <dbReference type="NCBI Taxonomy" id="1166078"/>
    <lineage>
        <taxon>Bacteria</taxon>
        <taxon>Pseudomonadati</taxon>
        <taxon>Pseudomonadota</taxon>
        <taxon>Alphaproteobacteria</taxon>
        <taxon>Hyphomicrobiales</taxon>
        <taxon>Aurantimonadaceae</taxon>
        <taxon>Aureimonas</taxon>
    </lineage>
</organism>
<dbReference type="GO" id="GO:0016301">
    <property type="term" value="F:kinase activity"/>
    <property type="evidence" value="ECO:0007669"/>
    <property type="project" value="UniProtKB-KW"/>
</dbReference>
<dbReference type="InterPro" id="IPR036388">
    <property type="entry name" value="WH-like_DNA-bd_sf"/>
</dbReference>
<evidence type="ECO:0000313" key="3">
    <source>
        <dbReference type="EMBL" id="MBB3936180.1"/>
    </source>
</evidence>
<dbReference type="RefSeq" id="WP_244545970.1">
    <property type="nucleotide sequence ID" value="NZ_FOOA01000008.1"/>
</dbReference>
<dbReference type="EMBL" id="JACIDO010000004">
    <property type="protein sequence ID" value="MBB3936180.1"/>
    <property type="molecule type" value="Genomic_DNA"/>
</dbReference>
<sequence>MSHVASLDPALRRVRQGSEMAALRALHRFGRLSRADLARVLGLNRSSSGHIVAALTAEGLVREVADASDGAERAAKGRAGRPGILLELQPDAVFFAGVEIGVEHISFVAIDLSGTIVAQRIAAFDAPAAGLDDAFETAAHLAADALPSDGWARCEGFGIAIPAQMERGGRVRVAPLLGWRDVHPAALMRPHLPDKVPVAAENDANAFAIGDAYGRDAARPGVTLALVLETGVGGGILVDGALFRGGHGLAGEIGHLLVPAGDGALRRLEELVGLEGVLSAWRASAPDGAATLEAFLGEVKDRAPGAVAIAEGWARALAFGLSQGCRLVDPDQIVLGGSLAALYPLVGARVAAHWARIQDPGFPMPGIVVNADPTFGAAFGAACILHQRFLAADAEPAHV</sequence>